<dbReference type="InterPro" id="IPR037175">
    <property type="entry name" value="KFase_sf"/>
</dbReference>
<dbReference type="PANTHER" id="PTHR34861:SF10">
    <property type="entry name" value="CYCLASE"/>
    <property type="match status" value="1"/>
</dbReference>
<gene>
    <name evidence="3" type="ORF">GCG54_00000547</name>
</gene>
<dbReference type="RefSeq" id="XP_045263356.1">
    <property type="nucleotide sequence ID" value="XM_045400683.1"/>
</dbReference>
<evidence type="ECO:0000313" key="3">
    <source>
        <dbReference type="EMBL" id="KAF3804197.1"/>
    </source>
</evidence>
<dbReference type="GeneID" id="69007719"/>
<dbReference type="AlphaFoldDB" id="A0A8H4FJ68"/>
<protein>
    <recommendedName>
        <fullName evidence="2">Heterokaryon incompatibility domain-containing protein</fullName>
    </recommendedName>
</protein>
<sequence length="889" mass="99921">MGSHELVFTKTPVGDGQFRLLDILPAFQEPGQNAPIRCQLRVASLFDPPDYEAISYVWGNHDSENEIQIEVSGEVFNTTKSLHAALSRLRLQHKTRTVWADQICINQKDSAEKSTIVPLMRQIYSRCRQGLLWAGEIPQEMDPAHVESLFEFLKYMADGGTTDTPAPQCMASEAAFRGPISALVHLMAGQGSWFSRIWTVQEAVLPKEAVLLLGSQSIPWSTLIQATKTYTTEIPQDVFRVCGYEYAEGPIAGLIAVLVWLNSCKYDCKPSSAMQQWRGRQAHDPRDKVYALLGLFPPGALPRFESCDYEIPVAEVYENLTLDLITDKQSLRPLVGNPRLKPVRATPNLARWAIDLVGVPIHEIEYWHHTYDSMHFRADGGRRMEFQHQKGMLGLTGVFVDRIERVEPGLMLIGKHASYELLAETLQRWKSTGPDEEAFGRLITNDLVRDAVGDPVQRASAADAHQAMEYVRNRTGEEWIHDQILMTVKNSVYFTTKSGLIGRGHLETQAGDEVWVFNGGSVPFTVRPRGGLKPVDNDLECDFVGYSYGHSIMDGEAYERGIETVLKNLFLDIGDVENMKYDPDSDSLPARSQLPHVPGTPQDSAWFWGENDELGRLNLLTPRRKAAAASLIKDGITIGLNWSAELPFPPMFGREPLLHQIKHLGPAGNDEILKMNSQSGSQVSVPHKGGWVFYNNTTPEQIEKTTKCGVQAWAAQGIVGRGVLLDYWSYAKESYDVNSRHPISAKELKACAMAQGTKFEYGDILIIRTGWIDTYNKMTQDERVKLTEVPAYSHTFVGVDQHPDVADFLHDNYFSVVASDSPAFEVWPQNKEWNHHVNLLPKWGVPIGELWDLERLAEVCQQRKQYAFFFASTPNNIKGKHLLRISDNS</sequence>
<comment type="caution">
    <text evidence="3">The sequence shown here is derived from an EMBL/GenBank/DDBJ whole genome shotgun (WGS) entry which is preliminary data.</text>
</comment>
<evidence type="ECO:0000313" key="4">
    <source>
        <dbReference type="Proteomes" id="UP000613401"/>
    </source>
</evidence>
<dbReference type="Pfam" id="PF26639">
    <property type="entry name" value="Het-6_barrel"/>
    <property type="match status" value="1"/>
</dbReference>
<dbReference type="InterPro" id="IPR010730">
    <property type="entry name" value="HET"/>
</dbReference>
<dbReference type="PANTHER" id="PTHR34861">
    <property type="match status" value="1"/>
</dbReference>
<dbReference type="GO" id="GO:0019441">
    <property type="term" value="P:L-tryptophan catabolic process to kynurenine"/>
    <property type="evidence" value="ECO:0007669"/>
    <property type="project" value="InterPro"/>
</dbReference>
<dbReference type="Pfam" id="PF04199">
    <property type="entry name" value="Cyclase"/>
    <property type="match status" value="1"/>
</dbReference>
<organism evidence="3 4">
    <name type="scientific">Colletotrichum gloeosporioides</name>
    <name type="common">Anthracnose fungus</name>
    <name type="synonym">Glomerella cingulata</name>
    <dbReference type="NCBI Taxonomy" id="474922"/>
    <lineage>
        <taxon>Eukaryota</taxon>
        <taxon>Fungi</taxon>
        <taxon>Dikarya</taxon>
        <taxon>Ascomycota</taxon>
        <taxon>Pezizomycotina</taxon>
        <taxon>Sordariomycetes</taxon>
        <taxon>Hypocreomycetidae</taxon>
        <taxon>Glomerellales</taxon>
        <taxon>Glomerellaceae</taxon>
        <taxon>Colletotrichum</taxon>
        <taxon>Colletotrichum gloeosporioides species complex</taxon>
    </lineage>
</organism>
<dbReference type="Gene3D" id="3.50.30.50">
    <property type="entry name" value="Putative cyclase"/>
    <property type="match status" value="1"/>
</dbReference>
<dbReference type="InterPro" id="IPR007325">
    <property type="entry name" value="KFase/CYL"/>
</dbReference>
<evidence type="ECO:0000259" key="2">
    <source>
        <dbReference type="Pfam" id="PF06985"/>
    </source>
</evidence>
<accession>A0A8H4FJ68</accession>
<dbReference type="SUPFAM" id="SSF102198">
    <property type="entry name" value="Putative cyclase"/>
    <property type="match status" value="1"/>
</dbReference>
<keyword evidence="4" id="KW-1185">Reference proteome</keyword>
<feature type="domain" description="Heterokaryon incompatibility" evidence="2">
    <location>
        <begin position="51"/>
        <end position="202"/>
    </location>
</feature>
<name>A0A8H4FJ68_COLGL</name>
<reference evidence="3" key="1">
    <citation type="journal article" date="2020" name="Phytopathology">
        <title>Genome sequence and comparative analysis of Colletotrichum gloeosporioides isolated from Liriodendron leaves.</title>
        <authorList>
            <person name="Fu F.F."/>
            <person name="Hao Z."/>
            <person name="Wang P."/>
            <person name="Lu Y."/>
            <person name="Xue L.J."/>
            <person name="Wei G."/>
            <person name="Tian Y."/>
            <person name="Baishi H."/>
            <person name="Xu H."/>
            <person name="Shi J."/>
            <person name="Cheng T."/>
            <person name="Wang G."/>
            <person name="Yi Y."/>
            <person name="Chen J."/>
        </authorList>
    </citation>
    <scope>NUCLEOTIDE SEQUENCE</scope>
    <source>
        <strain evidence="3">Lc1</strain>
    </source>
</reference>
<dbReference type="EMBL" id="WVTB01000050">
    <property type="protein sequence ID" value="KAF3804197.1"/>
    <property type="molecule type" value="Genomic_DNA"/>
</dbReference>
<reference evidence="3" key="2">
    <citation type="submission" date="2020-03" db="EMBL/GenBank/DDBJ databases">
        <authorList>
            <person name="Fu F.-F."/>
            <person name="Chen J."/>
        </authorList>
    </citation>
    <scope>NUCLEOTIDE SEQUENCE</scope>
    <source>
        <strain evidence="3">Lc1</strain>
    </source>
</reference>
<proteinExistence type="inferred from homology"/>
<dbReference type="Pfam" id="PF06985">
    <property type="entry name" value="HET"/>
    <property type="match status" value="1"/>
</dbReference>
<comment type="similarity">
    <text evidence="1">Belongs to the Cyclase 1 superfamily.</text>
</comment>
<dbReference type="Proteomes" id="UP000613401">
    <property type="component" value="Unassembled WGS sequence"/>
</dbReference>
<dbReference type="GO" id="GO:0004061">
    <property type="term" value="F:arylformamidase activity"/>
    <property type="evidence" value="ECO:0007669"/>
    <property type="project" value="InterPro"/>
</dbReference>
<evidence type="ECO:0000256" key="1">
    <source>
        <dbReference type="ARBA" id="ARBA00007865"/>
    </source>
</evidence>